<dbReference type="CDD" id="cd09279">
    <property type="entry name" value="RNase_HI_like"/>
    <property type="match status" value="1"/>
</dbReference>
<dbReference type="InterPro" id="IPR036397">
    <property type="entry name" value="RNaseH_sf"/>
</dbReference>
<dbReference type="EMBL" id="JAUESC010000012">
    <property type="protein sequence ID" value="KAK0594686.1"/>
    <property type="molecule type" value="Genomic_DNA"/>
</dbReference>
<dbReference type="PANTHER" id="PTHR48475:SF2">
    <property type="entry name" value="RIBONUCLEASE H"/>
    <property type="match status" value="1"/>
</dbReference>
<keyword evidence="4" id="KW-0255">Endonuclease</keyword>
<comment type="caution">
    <text evidence="9">The sequence shown here is derived from an EMBL/GenBank/DDBJ whole genome shotgun (WGS) entry which is preliminary data.</text>
</comment>
<dbReference type="GO" id="GO:0003676">
    <property type="term" value="F:nucleic acid binding"/>
    <property type="evidence" value="ECO:0007669"/>
    <property type="project" value="InterPro"/>
</dbReference>
<keyword evidence="3" id="KW-0540">Nuclease</keyword>
<evidence type="ECO:0000256" key="5">
    <source>
        <dbReference type="ARBA" id="ARBA00022801"/>
    </source>
</evidence>
<accession>A0AA39VXS1</accession>
<dbReference type="Proteomes" id="UP001168877">
    <property type="component" value="Unassembled WGS sequence"/>
</dbReference>
<dbReference type="AlphaFoldDB" id="A0AA39VXS1"/>
<reference evidence="9" key="2">
    <citation type="submission" date="2023-06" db="EMBL/GenBank/DDBJ databases">
        <authorList>
            <person name="Swenson N.G."/>
            <person name="Wegrzyn J.L."/>
            <person name="Mcevoy S.L."/>
        </authorList>
    </citation>
    <scope>NUCLEOTIDE SEQUENCE</scope>
    <source>
        <strain evidence="9">NS2018</strain>
        <tissue evidence="9">Leaf</tissue>
    </source>
</reference>
<evidence type="ECO:0000256" key="2">
    <source>
        <dbReference type="ARBA" id="ARBA00022695"/>
    </source>
</evidence>
<dbReference type="GO" id="GO:0003964">
    <property type="term" value="F:RNA-directed DNA polymerase activity"/>
    <property type="evidence" value="ECO:0007669"/>
    <property type="project" value="UniProtKB-KW"/>
</dbReference>
<evidence type="ECO:0000256" key="3">
    <source>
        <dbReference type="ARBA" id="ARBA00022722"/>
    </source>
</evidence>
<name>A0AA39VXS1_ACESA</name>
<dbReference type="GO" id="GO:0004523">
    <property type="term" value="F:RNA-DNA hybrid ribonuclease activity"/>
    <property type="evidence" value="ECO:0007669"/>
    <property type="project" value="InterPro"/>
</dbReference>
<keyword evidence="6" id="KW-0695">RNA-directed DNA polymerase</keyword>
<reference evidence="9" key="1">
    <citation type="journal article" date="2022" name="Plant J.">
        <title>Strategies of tolerance reflected in two North American maple genomes.</title>
        <authorList>
            <person name="McEvoy S.L."/>
            <person name="Sezen U.U."/>
            <person name="Trouern-Trend A."/>
            <person name="McMahon S.M."/>
            <person name="Schaberg P.G."/>
            <person name="Yang J."/>
            <person name="Wegrzyn J.L."/>
            <person name="Swenson N.G."/>
        </authorList>
    </citation>
    <scope>NUCLEOTIDE SEQUENCE</scope>
    <source>
        <strain evidence="9">NS2018</strain>
    </source>
</reference>
<gene>
    <name evidence="9" type="ORF">LWI29_003041</name>
</gene>
<keyword evidence="5" id="KW-0378">Hydrolase</keyword>
<protein>
    <recommendedName>
        <fullName evidence="11">RNase H type-1 domain-containing protein</fullName>
    </recommendedName>
</protein>
<dbReference type="InterPro" id="IPR002156">
    <property type="entry name" value="RNaseH_domain"/>
</dbReference>
<evidence type="ECO:0000259" key="7">
    <source>
        <dbReference type="Pfam" id="PF13456"/>
    </source>
</evidence>
<dbReference type="SUPFAM" id="SSF56672">
    <property type="entry name" value="DNA/RNA polymerases"/>
    <property type="match status" value="1"/>
</dbReference>
<dbReference type="Gene3D" id="3.30.420.10">
    <property type="entry name" value="Ribonuclease H-like superfamily/Ribonuclease H"/>
    <property type="match status" value="2"/>
</dbReference>
<proteinExistence type="predicted"/>
<keyword evidence="1" id="KW-0808">Transferase</keyword>
<dbReference type="Pfam" id="PF13456">
    <property type="entry name" value="RVT_3"/>
    <property type="match status" value="1"/>
</dbReference>
<dbReference type="InterPro" id="IPR043502">
    <property type="entry name" value="DNA/RNA_pol_sf"/>
</dbReference>
<evidence type="ECO:0000256" key="6">
    <source>
        <dbReference type="ARBA" id="ARBA00022918"/>
    </source>
</evidence>
<dbReference type="InterPro" id="IPR041373">
    <property type="entry name" value="RT_RNaseH"/>
</dbReference>
<evidence type="ECO:0008006" key="11">
    <source>
        <dbReference type="Google" id="ProtNLM"/>
    </source>
</evidence>
<dbReference type="PANTHER" id="PTHR48475">
    <property type="entry name" value="RIBONUCLEASE H"/>
    <property type="match status" value="1"/>
</dbReference>
<dbReference type="Pfam" id="PF17917">
    <property type="entry name" value="RT_RNaseH"/>
    <property type="match status" value="1"/>
</dbReference>
<sequence length="248" mass="28143">MYYTSKALLPVETRYSPAEKVALALITAARKLRPYFQAHAIEVYTDCLLKLILQKPELSGRLTKWAVELSEFDIRYKPKAAIKGQVVSDFIAKFIKPDAEVRRIMEDEQASGFQWKLHVDGSSNTHGSGAGIVITTPEGDAVECAMRFDFKATNNQAEYEALLAGLRVLDEYQAREEHMIAYLDIAKRLHRKFKMYKIFQIPREENEKADALSKLASATMSIRSKAIPVAHLTKPRTTEFEEVMIAEI</sequence>
<evidence type="ECO:0000259" key="8">
    <source>
        <dbReference type="Pfam" id="PF17917"/>
    </source>
</evidence>
<dbReference type="InterPro" id="IPR012337">
    <property type="entry name" value="RNaseH-like_sf"/>
</dbReference>
<evidence type="ECO:0000256" key="4">
    <source>
        <dbReference type="ARBA" id="ARBA00022759"/>
    </source>
</evidence>
<feature type="domain" description="RNase H type-1" evidence="7">
    <location>
        <begin position="119"/>
        <end position="170"/>
    </location>
</feature>
<evidence type="ECO:0000313" key="10">
    <source>
        <dbReference type="Proteomes" id="UP001168877"/>
    </source>
</evidence>
<evidence type="ECO:0000256" key="1">
    <source>
        <dbReference type="ARBA" id="ARBA00022679"/>
    </source>
</evidence>
<evidence type="ECO:0000313" key="9">
    <source>
        <dbReference type="EMBL" id="KAK0594686.1"/>
    </source>
</evidence>
<dbReference type="SUPFAM" id="SSF53098">
    <property type="entry name" value="Ribonuclease H-like"/>
    <property type="match status" value="1"/>
</dbReference>
<feature type="domain" description="Reverse transcriptase RNase H-like" evidence="8">
    <location>
        <begin position="2"/>
        <end position="72"/>
    </location>
</feature>
<keyword evidence="10" id="KW-1185">Reference proteome</keyword>
<keyword evidence="2" id="KW-0548">Nucleotidyltransferase</keyword>
<organism evidence="9 10">
    <name type="scientific">Acer saccharum</name>
    <name type="common">Sugar maple</name>
    <dbReference type="NCBI Taxonomy" id="4024"/>
    <lineage>
        <taxon>Eukaryota</taxon>
        <taxon>Viridiplantae</taxon>
        <taxon>Streptophyta</taxon>
        <taxon>Embryophyta</taxon>
        <taxon>Tracheophyta</taxon>
        <taxon>Spermatophyta</taxon>
        <taxon>Magnoliopsida</taxon>
        <taxon>eudicotyledons</taxon>
        <taxon>Gunneridae</taxon>
        <taxon>Pentapetalae</taxon>
        <taxon>rosids</taxon>
        <taxon>malvids</taxon>
        <taxon>Sapindales</taxon>
        <taxon>Sapindaceae</taxon>
        <taxon>Hippocastanoideae</taxon>
        <taxon>Acereae</taxon>
        <taxon>Acer</taxon>
    </lineage>
</organism>